<proteinExistence type="predicted"/>
<protein>
    <recommendedName>
        <fullName evidence="1">Glycosyl transferase family 25 domain-containing protein</fullName>
    </recommendedName>
</protein>
<feature type="domain" description="Glycosyl transferase family 25" evidence="1">
    <location>
        <begin position="2"/>
        <end position="165"/>
    </location>
</feature>
<dbReference type="Pfam" id="PF01755">
    <property type="entry name" value="Glyco_transf_25"/>
    <property type="match status" value="1"/>
</dbReference>
<name>A0A6C0LAG6_9ZZZZ</name>
<evidence type="ECO:0000313" key="2">
    <source>
        <dbReference type="EMBL" id="QHU27065.1"/>
    </source>
</evidence>
<reference evidence="2" key="1">
    <citation type="journal article" date="2020" name="Nature">
        <title>Giant virus diversity and host interactions through global metagenomics.</title>
        <authorList>
            <person name="Schulz F."/>
            <person name="Roux S."/>
            <person name="Paez-Espino D."/>
            <person name="Jungbluth S."/>
            <person name="Walsh D.A."/>
            <person name="Denef V.J."/>
            <person name="McMahon K.D."/>
            <person name="Konstantinidis K.T."/>
            <person name="Eloe-Fadrosh E.A."/>
            <person name="Kyrpides N.C."/>
            <person name="Woyke T."/>
        </authorList>
    </citation>
    <scope>NUCLEOTIDE SEQUENCE</scope>
    <source>
        <strain evidence="2">GVMAG-M-3300027763-16</strain>
    </source>
</reference>
<dbReference type="InterPro" id="IPR029044">
    <property type="entry name" value="Nucleotide-diphossugar_trans"/>
</dbReference>
<dbReference type="InterPro" id="IPR002654">
    <property type="entry name" value="Glyco_trans_25"/>
</dbReference>
<evidence type="ECO:0000259" key="1">
    <source>
        <dbReference type="Pfam" id="PF01755"/>
    </source>
</evidence>
<accession>A0A6C0LAG6</accession>
<dbReference type="EMBL" id="MN740451">
    <property type="protein sequence ID" value="QHU27065.1"/>
    <property type="molecule type" value="Genomic_DNA"/>
</dbReference>
<dbReference type="AlphaFoldDB" id="A0A6C0LAG6"/>
<sequence>MKVYVLHSNNLTKRKKHILEQFRQHNINNFEFIEKYDAREITEDESKGFDKDYKRNLMSLFLKHVYIYELITKYDDEDDDPTLIFEDDVILSEDFNEIVKAYINEANEVPEKYDMLFIGSGYNLHINKEIITDDKHVYKNPYTRATDSYIITNKCAKKLYDYFLKDAKDTNDKITVPIDMWLNRAILDIKLNVYWCEPTIVCQGSQNGLFEKSL</sequence>
<organism evidence="2">
    <name type="scientific">viral metagenome</name>
    <dbReference type="NCBI Taxonomy" id="1070528"/>
    <lineage>
        <taxon>unclassified sequences</taxon>
        <taxon>metagenomes</taxon>
        <taxon>organismal metagenomes</taxon>
    </lineage>
</organism>
<dbReference type="Gene3D" id="3.90.550.10">
    <property type="entry name" value="Spore Coat Polysaccharide Biosynthesis Protein SpsA, Chain A"/>
    <property type="match status" value="1"/>
</dbReference>